<keyword evidence="2" id="KW-0732">Signal</keyword>
<protein>
    <submittedName>
        <fullName evidence="4">Uncharacterized protein</fullName>
    </submittedName>
</protein>
<evidence type="ECO:0000256" key="2">
    <source>
        <dbReference type="SAM" id="SignalP"/>
    </source>
</evidence>
<evidence type="ECO:0000313" key="3">
    <source>
        <dbReference type="Proteomes" id="UP000887560"/>
    </source>
</evidence>
<feature type="compositionally biased region" description="Basic and acidic residues" evidence="1">
    <location>
        <begin position="55"/>
        <end position="70"/>
    </location>
</feature>
<dbReference type="AlphaFoldDB" id="A0A915P1R2"/>
<feature type="signal peptide" evidence="2">
    <location>
        <begin position="1"/>
        <end position="21"/>
    </location>
</feature>
<organism evidence="3 4">
    <name type="scientific">Meloidogyne floridensis</name>
    <dbReference type="NCBI Taxonomy" id="298350"/>
    <lineage>
        <taxon>Eukaryota</taxon>
        <taxon>Metazoa</taxon>
        <taxon>Ecdysozoa</taxon>
        <taxon>Nematoda</taxon>
        <taxon>Chromadorea</taxon>
        <taxon>Rhabditida</taxon>
        <taxon>Tylenchina</taxon>
        <taxon>Tylenchomorpha</taxon>
        <taxon>Tylenchoidea</taxon>
        <taxon>Meloidogynidae</taxon>
        <taxon>Meloidogyninae</taxon>
        <taxon>Meloidogyne</taxon>
    </lineage>
</organism>
<dbReference type="Proteomes" id="UP000887560">
    <property type="component" value="Unplaced"/>
</dbReference>
<feature type="chain" id="PRO_5037434290" evidence="2">
    <location>
        <begin position="22"/>
        <end position="511"/>
    </location>
</feature>
<name>A0A915P1R2_9BILA</name>
<sequence length="511" mass="58083">MYLKLIFKIFFLLILINISNGIKCKCPENGKKKLRHSRVKRGGFCDCLGFGKRQTNSEKGSDDDIDEGSRGHHVTGQVEGSSIRIGHISEQEGARYVGATHDGGYGAHSSGGYTSHHGHVGTSYVGGTFTGESSMGGGHKTYEGSEIEEERFNGKRNVLYICDNTFYSHIQANDPDLNCLLNDWGFSNNREGLGNKLRGDMLVYSDREKVKMPKGNFNMIRIPVDESHYDEKIIKNVEIDISNDPKETDYQPIFKWLKNQKYLFGIAEFEVMPASFAVFEALEIKKTFDVMNTSKEEENFYKFVPENDSAKPGDWNPENGILTNDVRFNENVGKHKEANVRLKKEFEQGDEFYKHPSKFEDLYKKINFHFMNQHPKGKFEHFPDFDNVMYIGGIPECIVYVAFGTVNVDGGLENNLGIMLEEFKKYGNCLFKVRIGENEVTTVYEADNIEFLKGFAPQQKILALEEIMSGNYQEKATEMRNKILSERPFRDMFLNTISGIAESNVGGEIQN</sequence>
<dbReference type="SUPFAM" id="SSF53756">
    <property type="entry name" value="UDP-Glycosyltransferase/glycogen phosphorylase"/>
    <property type="match status" value="1"/>
</dbReference>
<evidence type="ECO:0000256" key="1">
    <source>
        <dbReference type="SAM" id="MobiDB-lite"/>
    </source>
</evidence>
<evidence type="ECO:0000313" key="4">
    <source>
        <dbReference type="WBParaSite" id="scf7180000422548.g9198"/>
    </source>
</evidence>
<reference evidence="4" key="1">
    <citation type="submission" date="2022-11" db="UniProtKB">
        <authorList>
            <consortium name="WormBaseParasite"/>
        </authorList>
    </citation>
    <scope>IDENTIFICATION</scope>
</reference>
<proteinExistence type="predicted"/>
<accession>A0A915P1R2</accession>
<dbReference type="WBParaSite" id="scf7180000422548.g9198">
    <property type="protein sequence ID" value="scf7180000422548.g9198"/>
    <property type="gene ID" value="scf7180000422548.g9198"/>
</dbReference>
<keyword evidence="3" id="KW-1185">Reference proteome</keyword>
<feature type="region of interest" description="Disordered" evidence="1">
    <location>
        <begin position="55"/>
        <end position="82"/>
    </location>
</feature>